<dbReference type="SUPFAM" id="SSF116726">
    <property type="entry name" value="TrkA C-terminal domain-like"/>
    <property type="match status" value="1"/>
</dbReference>
<reference evidence="12 13" key="1">
    <citation type="journal article" date="2019" name="PLoS Negl. Trop. Dis.">
        <title>Revisiting the worldwide diversity of Leptospira species in the environment.</title>
        <authorList>
            <person name="Vincent A.T."/>
            <person name="Schiettekatte O."/>
            <person name="Bourhy P."/>
            <person name="Veyrier F.J."/>
            <person name="Picardeau M."/>
        </authorList>
    </citation>
    <scope>NUCLEOTIDE SEQUENCE [LARGE SCALE GENOMIC DNA]</scope>
    <source>
        <strain evidence="12 13">201702445</strain>
    </source>
</reference>
<accession>A0A6N4QVX8</accession>
<keyword evidence="6 10" id="KW-0812">Transmembrane</keyword>
<evidence type="ECO:0000256" key="2">
    <source>
        <dbReference type="ARBA" id="ARBA00022448"/>
    </source>
</evidence>
<evidence type="ECO:0000259" key="11">
    <source>
        <dbReference type="PROSITE" id="PS51202"/>
    </source>
</evidence>
<dbReference type="Pfam" id="PF00999">
    <property type="entry name" value="Na_H_Exchanger"/>
    <property type="match status" value="1"/>
</dbReference>
<dbReference type="GO" id="GO:1902600">
    <property type="term" value="P:proton transmembrane transport"/>
    <property type="evidence" value="ECO:0007669"/>
    <property type="project" value="InterPro"/>
</dbReference>
<dbReference type="Gene3D" id="1.20.1530.20">
    <property type="match status" value="1"/>
</dbReference>
<dbReference type="PANTHER" id="PTHR32507">
    <property type="entry name" value="NA(+)/H(+) ANTIPORTER 1"/>
    <property type="match status" value="1"/>
</dbReference>
<evidence type="ECO:0000256" key="10">
    <source>
        <dbReference type="SAM" id="Phobius"/>
    </source>
</evidence>
<feature type="transmembrane region" description="Helical" evidence="10">
    <location>
        <begin position="31"/>
        <end position="50"/>
    </location>
</feature>
<feature type="transmembrane region" description="Helical" evidence="10">
    <location>
        <begin position="243"/>
        <end position="261"/>
    </location>
</feature>
<dbReference type="PANTHER" id="PTHR32507:SF7">
    <property type="entry name" value="K(+)_H(+) ANTIPORTER NHAP2"/>
    <property type="match status" value="1"/>
</dbReference>
<keyword evidence="7 10" id="KW-1133">Transmembrane helix</keyword>
<keyword evidence="9 10" id="KW-0472">Membrane</keyword>
<dbReference type="GO" id="GO:0006813">
    <property type="term" value="P:potassium ion transport"/>
    <property type="evidence" value="ECO:0007669"/>
    <property type="project" value="UniProtKB-KW"/>
</dbReference>
<name>A0A6N4QVX8_9LEPT</name>
<evidence type="ECO:0000313" key="13">
    <source>
        <dbReference type="Proteomes" id="UP000297613"/>
    </source>
</evidence>
<dbReference type="AlphaFoldDB" id="A0A6N4QVX8"/>
<dbReference type="GO" id="GO:0005886">
    <property type="term" value="C:plasma membrane"/>
    <property type="evidence" value="ECO:0007669"/>
    <property type="project" value="UniProtKB-SubCell"/>
</dbReference>
<dbReference type="InterPro" id="IPR038770">
    <property type="entry name" value="Na+/solute_symporter_sf"/>
</dbReference>
<keyword evidence="5" id="KW-0633">Potassium transport</keyword>
<comment type="subcellular location">
    <subcellularLocation>
        <location evidence="1">Cell membrane</location>
        <topology evidence="1">Multi-pass membrane protein</topology>
    </subcellularLocation>
</comment>
<dbReference type="NCBIfam" id="NF003716">
    <property type="entry name" value="PRK05326.1-3"/>
    <property type="match status" value="1"/>
</dbReference>
<evidence type="ECO:0000256" key="6">
    <source>
        <dbReference type="ARBA" id="ARBA00022692"/>
    </source>
</evidence>
<dbReference type="GO" id="GO:0015297">
    <property type="term" value="F:antiporter activity"/>
    <property type="evidence" value="ECO:0007669"/>
    <property type="project" value="UniProtKB-KW"/>
</dbReference>
<feature type="transmembrane region" description="Helical" evidence="10">
    <location>
        <begin position="297"/>
        <end position="321"/>
    </location>
</feature>
<feature type="transmembrane region" description="Helical" evidence="10">
    <location>
        <begin position="189"/>
        <end position="208"/>
    </location>
</feature>
<comment type="caution">
    <text evidence="12">The sequence shown here is derived from an EMBL/GenBank/DDBJ whole genome shotgun (WGS) entry which is preliminary data.</text>
</comment>
<feature type="transmembrane region" description="Helical" evidence="10">
    <location>
        <begin position="85"/>
        <end position="111"/>
    </location>
</feature>
<dbReference type="InterPro" id="IPR036721">
    <property type="entry name" value="RCK_C_sf"/>
</dbReference>
<dbReference type="RefSeq" id="WP_135574225.1">
    <property type="nucleotide sequence ID" value="NZ_RQGK01000027.1"/>
</dbReference>
<keyword evidence="3" id="KW-0050">Antiport</keyword>
<feature type="transmembrane region" description="Helical" evidence="10">
    <location>
        <begin position="333"/>
        <end position="356"/>
    </location>
</feature>
<keyword evidence="4" id="KW-1003">Cell membrane</keyword>
<gene>
    <name evidence="12" type="ORF">EHQ83_06715</name>
</gene>
<dbReference type="PROSITE" id="PS51202">
    <property type="entry name" value="RCK_C"/>
    <property type="match status" value="1"/>
</dbReference>
<evidence type="ECO:0000256" key="4">
    <source>
        <dbReference type="ARBA" id="ARBA00022475"/>
    </source>
</evidence>
<evidence type="ECO:0000256" key="7">
    <source>
        <dbReference type="ARBA" id="ARBA00022989"/>
    </source>
</evidence>
<protein>
    <submittedName>
        <fullName evidence="12">Potassium/proton antiporter</fullName>
    </submittedName>
</protein>
<dbReference type="Pfam" id="PF02080">
    <property type="entry name" value="TrkA_C"/>
    <property type="match status" value="1"/>
</dbReference>
<evidence type="ECO:0000256" key="3">
    <source>
        <dbReference type="ARBA" id="ARBA00022449"/>
    </source>
</evidence>
<feature type="domain" description="RCK C-terminal" evidence="11">
    <location>
        <begin position="402"/>
        <end position="483"/>
    </location>
</feature>
<feature type="transmembrane region" description="Helical" evidence="10">
    <location>
        <begin position="362"/>
        <end position="381"/>
    </location>
</feature>
<keyword evidence="8" id="KW-0406">Ion transport</keyword>
<evidence type="ECO:0000256" key="9">
    <source>
        <dbReference type="ARBA" id="ARBA00023136"/>
    </source>
</evidence>
<keyword evidence="5" id="KW-0630">Potassium</keyword>
<organism evidence="12 13">
    <name type="scientific">Leptospira yasudae</name>
    <dbReference type="NCBI Taxonomy" id="2202201"/>
    <lineage>
        <taxon>Bacteria</taxon>
        <taxon>Pseudomonadati</taxon>
        <taxon>Spirochaetota</taxon>
        <taxon>Spirochaetia</taxon>
        <taxon>Leptospirales</taxon>
        <taxon>Leptospiraceae</taxon>
        <taxon>Leptospira</taxon>
    </lineage>
</organism>
<evidence type="ECO:0000256" key="8">
    <source>
        <dbReference type="ARBA" id="ARBA00023065"/>
    </source>
</evidence>
<dbReference type="NCBIfam" id="NF003715">
    <property type="entry name" value="PRK05326.1-2"/>
    <property type="match status" value="1"/>
</dbReference>
<keyword evidence="2" id="KW-0813">Transport</keyword>
<dbReference type="Proteomes" id="UP000297613">
    <property type="component" value="Unassembled WGS sequence"/>
</dbReference>
<dbReference type="InterPro" id="IPR006153">
    <property type="entry name" value="Cation/H_exchanger_TM"/>
</dbReference>
<evidence type="ECO:0000256" key="5">
    <source>
        <dbReference type="ARBA" id="ARBA00022538"/>
    </source>
</evidence>
<feature type="transmembrane region" description="Helical" evidence="10">
    <location>
        <begin position="273"/>
        <end position="291"/>
    </location>
</feature>
<feature type="transmembrane region" description="Helical" evidence="10">
    <location>
        <begin position="117"/>
        <end position="138"/>
    </location>
</feature>
<feature type="transmembrane region" description="Helical" evidence="10">
    <location>
        <begin position="6"/>
        <end position="24"/>
    </location>
</feature>
<evidence type="ECO:0000313" key="12">
    <source>
        <dbReference type="EMBL" id="TGL85925.1"/>
    </source>
</evidence>
<proteinExistence type="predicted"/>
<sequence>MEFEFGTLVLSGLIILSIGLLRVSSKFGVPSLLLFLLIGMAAGSDGPGGIDFDNPLLARQVGSIALAYILFSGGLETEWQKIKPVLWKGIVLGNLGVLITWATMGLFSVYVLGFSPIIGFLLGAVVSSTDAAAVFNVLRTRNTGMKKGLTSLLELESGSNDPLAVLLTVSILSLLGPQPPRAGELALHILMQFSIGSAAGVAFGYVIYKGLNRIKLEYEGLYPVLISASVLFVYSATELIGGNPFLAVYIAGLVLGNQSFVHKRSNLRFLDGIAWLMQIIMFLTLGLLVYPSRIPPLFGTGILFSLFLVFFARPIAVFITLFRSGYNFREKLLVSWIGLRGAAPIILATFPFAQGVEGSDKIFHLVFFTVLISLLFQGTSVPQVVRWLGLDAPLEQRASYPFEFENREQSDSNLLEFIVPYGSNSVGKFVYSLNFPENSLITLIYRGDGHIVPTGKTKLEEGDVLLILTPKGSEDKIREILSKMDAPTT</sequence>
<dbReference type="Gene3D" id="3.30.70.1450">
    <property type="entry name" value="Regulator of K+ conductance, C-terminal domain"/>
    <property type="match status" value="1"/>
</dbReference>
<feature type="transmembrane region" description="Helical" evidence="10">
    <location>
        <begin position="56"/>
        <end position="73"/>
    </location>
</feature>
<dbReference type="GO" id="GO:0008324">
    <property type="term" value="F:monoatomic cation transmembrane transporter activity"/>
    <property type="evidence" value="ECO:0007669"/>
    <property type="project" value="InterPro"/>
</dbReference>
<dbReference type="EMBL" id="RQGM01000024">
    <property type="protein sequence ID" value="TGL85925.1"/>
    <property type="molecule type" value="Genomic_DNA"/>
</dbReference>
<evidence type="ECO:0000256" key="1">
    <source>
        <dbReference type="ARBA" id="ARBA00004651"/>
    </source>
</evidence>
<dbReference type="InterPro" id="IPR006037">
    <property type="entry name" value="RCK_C"/>
</dbReference>